<keyword evidence="1" id="KW-0472">Membrane</keyword>
<evidence type="ECO:0000313" key="2">
    <source>
        <dbReference type="EMBL" id="JAA93558.1"/>
    </source>
</evidence>
<reference evidence="2" key="1">
    <citation type="journal article" date="2013" name="BMC Genomics">
        <title>A deep insight into the sialotranscriptome of the mosquito, Psorophora albipes.</title>
        <authorList>
            <person name="Chagas A.C."/>
            <person name="Calvo E."/>
            <person name="Rios-Velasquez C.M."/>
            <person name="Pessoa F.A."/>
            <person name="Medeiros J.F."/>
            <person name="Ribeiro J.M."/>
        </authorList>
    </citation>
    <scope>NUCLEOTIDE SEQUENCE</scope>
</reference>
<feature type="transmembrane region" description="Helical" evidence="1">
    <location>
        <begin position="12"/>
        <end position="36"/>
    </location>
</feature>
<organism evidence="2">
    <name type="scientific">Psorophora albipes</name>
    <dbReference type="NCBI Taxonomy" id="869069"/>
    <lineage>
        <taxon>Eukaryota</taxon>
        <taxon>Metazoa</taxon>
        <taxon>Ecdysozoa</taxon>
        <taxon>Arthropoda</taxon>
        <taxon>Hexapoda</taxon>
        <taxon>Insecta</taxon>
        <taxon>Pterygota</taxon>
        <taxon>Neoptera</taxon>
        <taxon>Endopterygota</taxon>
        <taxon>Diptera</taxon>
        <taxon>Nematocera</taxon>
        <taxon>Culicoidea</taxon>
        <taxon>Culicidae</taxon>
        <taxon>Culicinae</taxon>
        <taxon>Aedini</taxon>
        <taxon>Psorophora</taxon>
    </lineage>
</organism>
<name>T1E1W8_9DIPT</name>
<dbReference type="EMBL" id="GALA01001294">
    <property type="protein sequence ID" value="JAA93558.1"/>
    <property type="molecule type" value="mRNA"/>
</dbReference>
<accession>T1E1W8</accession>
<feature type="non-terminal residue" evidence="2">
    <location>
        <position position="1"/>
    </location>
</feature>
<dbReference type="AlphaFoldDB" id="T1E1W8"/>
<keyword evidence="1" id="KW-1133">Transmembrane helix</keyword>
<keyword evidence="1" id="KW-0812">Transmembrane</keyword>
<feature type="transmembrane region" description="Helical" evidence="1">
    <location>
        <begin position="56"/>
        <end position="79"/>
    </location>
</feature>
<proteinExistence type="evidence at transcript level"/>
<protein>
    <submittedName>
        <fullName evidence="2">Uncharacterized protein</fullName>
    </submittedName>
</protein>
<evidence type="ECO:0000256" key="1">
    <source>
        <dbReference type="SAM" id="Phobius"/>
    </source>
</evidence>
<sequence>CLSLFYPLINFLYTFLLVFFSLFIFYYLSSSFFSYINNYRFFFTSISIHPTTYRLLSHYCSFFFHIIFVFSSLPIVVFMKLF</sequence>